<dbReference type="Pfam" id="PF04107">
    <property type="entry name" value="GCS2"/>
    <property type="match status" value="1"/>
</dbReference>
<dbReference type="EC" id="6.3.2.2" evidence="5"/>
<dbReference type="Gene3D" id="3.30.590.20">
    <property type="match status" value="1"/>
</dbReference>
<evidence type="ECO:0000313" key="7">
    <source>
        <dbReference type="Proteomes" id="UP001303285"/>
    </source>
</evidence>
<name>A0ABU5USG8_NODSP</name>
<dbReference type="SUPFAM" id="SSF55931">
    <property type="entry name" value="Glutamine synthetase/guanido kinase"/>
    <property type="match status" value="1"/>
</dbReference>
<dbReference type="InterPro" id="IPR014746">
    <property type="entry name" value="Gln_synth/guanido_kin_cat_dom"/>
</dbReference>
<evidence type="ECO:0000256" key="1">
    <source>
        <dbReference type="ARBA" id="ARBA00022598"/>
    </source>
</evidence>
<proteinExistence type="inferred from homology"/>
<comment type="caution">
    <text evidence="6">The sequence shown here is derived from an EMBL/GenBank/DDBJ whole genome shotgun (WGS) entry which is preliminary data.</text>
</comment>
<protein>
    <recommendedName>
        <fullName evidence="5">Putative glutamate--cysteine ligase 2</fullName>
        <ecNumber evidence="5">6.3.2.2</ecNumber>
    </recommendedName>
    <alternativeName>
        <fullName evidence="5">Gamma-glutamylcysteine synthetase 2</fullName>
        <shortName evidence="5">GCS 2</shortName>
        <shortName evidence="5">Gamma-GCS 2</shortName>
    </alternativeName>
</protein>
<comment type="function">
    <text evidence="5">ATP-dependent carboxylate-amine ligase which exhibits weak glutamate--cysteine ligase activity.</text>
</comment>
<sequence length="391" mass="43967">MTGIEFKSSPEFSLGMEIELQLLNPHTLELVDGILPLLAQKPEIPCIQPEFKQASVEISSQVCRNIHELEANILANLCYLKAKCQNLGMNICAAGTHPFCVACGRRHHFTPVTPIPRYLAQHTASGYIADIMTTFALQIHVGMPSGDVAVDIMGKLKPYLPILLALSASSPFWWGHDTGFASYRRCFLSSFRTYGSPPSFPTWQDFSDFFITAQHAGMFEIIRDIHWDLRPQPNLGTLEIRIMDAQPTVKESIMLAAFVHSLILYLHDYPQGTQTGFLLSPLPSWMEKENIFRASRWGLDANYIEDQEGNSRPMRSIVKDILDAIGMTADTLGERPYLHLLEQRLDTGASYIRQRRVFESTGSLKAVVASLVKELAEELTISPYYLAYIPK</sequence>
<dbReference type="RefSeq" id="WP_006199168.1">
    <property type="nucleotide sequence ID" value="NZ_JAYGHK010000020.1"/>
</dbReference>
<keyword evidence="3 5" id="KW-0067">ATP-binding</keyword>
<evidence type="ECO:0000256" key="5">
    <source>
        <dbReference type="HAMAP-Rule" id="MF_01609"/>
    </source>
</evidence>
<organism evidence="6 7">
    <name type="scientific">Nodularia spumigena UHCC 0060</name>
    <dbReference type="NCBI Taxonomy" id="3110300"/>
    <lineage>
        <taxon>Bacteria</taxon>
        <taxon>Bacillati</taxon>
        <taxon>Cyanobacteriota</taxon>
        <taxon>Cyanophyceae</taxon>
        <taxon>Nostocales</taxon>
        <taxon>Nodulariaceae</taxon>
        <taxon>Nodularia</taxon>
    </lineage>
</organism>
<comment type="similarity">
    <text evidence="5">Belongs to the glutamate--cysteine ligase type 2 family. YbdK subfamily.</text>
</comment>
<evidence type="ECO:0000256" key="4">
    <source>
        <dbReference type="ARBA" id="ARBA00048819"/>
    </source>
</evidence>
<dbReference type="PANTHER" id="PTHR36510:SF1">
    <property type="entry name" value="GLUTAMATE--CYSTEINE LIGASE 2-RELATED"/>
    <property type="match status" value="1"/>
</dbReference>
<dbReference type="PANTHER" id="PTHR36510">
    <property type="entry name" value="GLUTAMATE--CYSTEINE LIGASE 2-RELATED"/>
    <property type="match status" value="1"/>
</dbReference>
<dbReference type="InterPro" id="IPR050141">
    <property type="entry name" value="GCL_type2/YbdK_subfam"/>
</dbReference>
<keyword evidence="1 5" id="KW-0436">Ligase</keyword>
<dbReference type="InterPro" id="IPR011793">
    <property type="entry name" value="YbdK"/>
</dbReference>
<evidence type="ECO:0000256" key="2">
    <source>
        <dbReference type="ARBA" id="ARBA00022741"/>
    </source>
</evidence>
<dbReference type="NCBIfam" id="TIGR02050">
    <property type="entry name" value="gshA_cyan_rel"/>
    <property type="match status" value="1"/>
</dbReference>
<dbReference type="GO" id="GO:0016874">
    <property type="term" value="F:ligase activity"/>
    <property type="evidence" value="ECO:0007669"/>
    <property type="project" value="UniProtKB-KW"/>
</dbReference>
<dbReference type="Proteomes" id="UP001303285">
    <property type="component" value="Unassembled WGS sequence"/>
</dbReference>
<dbReference type="EMBL" id="JAYGHK010000020">
    <property type="protein sequence ID" value="MEA5608020.1"/>
    <property type="molecule type" value="Genomic_DNA"/>
</dbReference>
<dbReference type="HAMAP" id="MF_01609">
    <property type="entry name" value="Glu_cys_ligase_2"/>
    <property type="match status" value="1"/>
</dbReference>
<gene>
    <name evidence="6" type="ORF">VB695_08020</name>
</gene>
<comment type="catalytic activity">
    <reaction evidence="4 5">
        <text>L-cysteine + L-glutamate + ATP = gamma-L-glutamyl-L-cysteine + ADP + phosphate + H(+)</text>
        <dbReference type="Rhea" id="RHEA:13285"/>
        <dbReference type="ChEBI" id="CHEBI:15378"/>
        <dbReference type="ChEBI" id="CHEBI:29985"/>
        <dbReference type="ChEBI" id="CHEBI:30616"/>
        <dbReference type="ChEBI" id="CHEBI:35235"/>
        <dbReference type="ChEBI" id="CHEBI:43474"/>
        <dbReference type="ChEBI" id="CHEBI:58173"/>
        <dbReference type="ChEBI" id="CHEBI:456216"/>
        <dbReference type="EC" id="6.3.2.2"/>
    </reaction>
</comment>
<accession>A0ABU5USG8</accession>
<evidence type="ECO:0000313" key="6">
    <source>
        <dbReference type="EMBL" id="MEA5608020.1"/>
    </source>
</evidence>
<keyword evidence="2 5" id="KW-0547">Nucleotide-binding</keyword>
<reference evidence="6 7" key="1">
    <citation type="submission" date="2023-12" db="EMBL/GenBank/DDBJ databases">
        <title>Baltic Sea Cyanobacteria.</title>
        <authorList>
            <person name="Delbaje E."/>
            <person name="Fewer D.P."/>
            <person name="Shishido T.K."/>
        </authorList>
    </citation>
    <scope>NUCLEOTIDE SEQUENCE [LARGE SCALE GENOMIC DNA]</scope>
    <source>
        <strain evidence="6 7">UHCC 0060</strain>
    </source>
</reference>
<dbReference type="InterPro" id="IPR006336">
    <property type="entry name" value="GCS2"/>
</dbReference>
<evidence type="ECO:0000256" key="3">
    <source>
        <dbReference type="ARBA" id="ARBA00022840"/>
    </source>
</evidence>
<keyword evidence="7" id="KW-1185">Reference proteome</keyword>